<dbReference type="InterPro" id="IPR001173">
    <property type="entry name" value="Glyco_trans_2-like"/>
</dbReference>
<keyword evidence="3" id="KW-0328">Glycosyltransferase</keyword>
<dbReference type="EMBL" id="ACVQ01000032">
    <property type="protein sequence ID" value="EET78770.1"/>
    <property type="molecule type" value="Genomic_DNA"/>
</dbReference>
<evidence type="ECO:0000313" key="4">
    <source>
        <dbReference type="Proteomes" id="UP000003107"/>
    </source>
</evidence>
<evidence type="ECO:0000256" key="1">
    <source>
        <dbReference type="ARBA" id="ARBA00038494"/>
    </source>
</evidence>
<dbReference type="Pfam" id="PF00535">
    <property type="entry name" value="Glycos_transf_2"/>
    <property type="match status" value="1"/>
</dbReference>
<protein>
    <submittedName>
        <fullName evidence="3">Glycosyltransferase, group 2 family protein</fullName>
        <ecNumber evidence="3">2.4.-.-</ecNumber>
    </submittedName>
</protein>
<evidence type="ECO:0000259" key="2">
    <source>
        <dbReference type="Pfam" id="PF00535"/>
    </source>
</evidence>
<dbReference type="InterPro" id="IPR029044">
    <property type="entry name" value="Nucleotide-diphossugar_trans"/>
</dbReference>
<dbReference type="CDD" id="cd02511">
    <property type="entry name" value="Beta4Glucosyltransferase"/>
    <property type="match status" value="1"/>
</dbReference>
<gene>
    <name evidence="3" type="ORF">CAMSH0001_1374</name>
</gene>
<comment type="similarity">
    <text evidence="1">Belongs to the glycosyltransferase 2 family. WaaE/KdtX subfamily.</text>
</comment>
<dbReference type="GeneID" id="60990941"/>
<sequence>MLSVVILTLNSEKYLDEVLKSCEFADEVVVVDSGSSDATEQICSGFKNVKFHKEKWRGFSAQKQLGVDLARNRWVFVLDSDEVILEPLREEILQVLQRPEFYAYEVARANIFFGKEVRNMGLYPDYTVRLFDKTRAEFDGREIHEKVVLKSAAKMSDQIRADTAKDANLTAAKNEIGRLKNHFKHYAYDSIEQFIAKQNRYSSLGAKGAKSSKFKAVLNPAWTFFKLFFLKGGWREGWRGYVIARLYAQYTFWKYVK</sequence>
<dbReference type="PANTHER" id="PTHR43630:SF2">
    <property type="entry name" value="GLYCOSYLTRANSFERASE"/>
    <property type="match status" value="1"/>
</dbReference>
<dbReference type="RefSeq" id="WP_002949904.1">
    <property type="nucleotide sequence ID" value="NZ_ACVQ01000032.1"/>
</dbReference>
<dbReference type="OrthoDB" id="9815923at2"/>
<organism evidence="3 4">
    <name type="scientific">Campylobacter showae RM3277</name>
    <dbReference type="NCBI Taxonomy" id="553219"/>
    <lineage>
        <taxon>Bacteria</taxon>
        <taxon>Pseudomonadati</taxon>
        <taxon>Campylobacterota</taxon>
        <taxon>Epsilonproteobacteria</taxon>
        <taxon>Campylobacterales</taxon>
        <taxon>Campylobacteraceae</taxon>
        <taxon>Campylobacter</taxon>
    </lineage>
</organism>
<dbReference type="GO" id="GO:0016757">
    <property type="term" value="F:glycosyltransferase activity"/>
    <property type="evidence" value="ECO:0007669"/>
    <property type="project" value="UniProtKB-KW"/>
</dbReference>
<feature type="domain" description="Glycosyltransferase 2-like" evidence="2">
    <location>
        <begin position="3"/>
        <end position="118"/>
    </location>
</feature>
<keyword evidence="3" id="KW-0808">Transferase</keyword>
<reference evidence="3 4" key="1">
    <citation type="submission" date="2009-07" db="EMBL/GenBank/DDBJ databases">
        <authorList>
            <person name="Madupu R."/>
            <person name="Sebastian Y."/>
            <person name="Durkin A.S."/>
            <person name="Torralba M."/>
            <person name="Methe B."/>
            <person name="Sutton G.G."/>
            <person name="Strausberg R.L."/>
            <person name="Nelson K.E."/>
        </authorList>
    </citation>
    <scope>NUCLEOTIDE SEQUENCE [LARGE SCALE GENOMIC DNA]</scope>
    <source>
        <strain evidence="3 4">RM3277</strain>
    </source>
</reference>
<dbReference type="Proteomes" id="UP000003107">
    <property type="component" value="Unassembled WGS sequence"/>
</dbReference>
<dbReference type="STRING" id="553219.CAMSH0001_1374"/>
<dbReference type="eggNOG" id="COG0463">
    <property type="taxonomic scope" value="Bacteria"/>
</dbReference>
<evidence type="ECO:0000313" key="3">
    <source>
        <dbReference type="EMBL" id="EET78770.1"/>
    </source>
</evidence>
<dbReference type="PANTHER" id="PTHR43630">
    <property type="entry name" value="POLY-BETA-1,6-N-ACETYL-D-GLUCOSAMINE SYNTHASE"/>
    <property type="match status" value="1"/>
</dbReference>
<dbReference type="AlphaFoldDB" id="C6RIM7"/>
<keyword evidence="4" id="KW-1185">Reference proteome</keyword>
<comment type="caution">
    <text evidence="3">The sequence shown here is derived from an EMBL/GenBank/DDBJ whole genome shotgun (WGS) entry which is preliminary data.</text>
</comment>
<proteinExistence type="inferred from homology"/>
<dbReference type="EC" id="2.4.-.-" evidence="3"/>
<dbReference type="SUPFAM" id="SSF53448">
    <property type="entry name" value="Nucleotide-diphospho-sugar transferases"/>
    <property type="match status" value="1"/>
</dbReference>
<accession>C6RIM7</accession>
<dbReference type="Gene3D" id="3.90.550.10">
    <property type="entry name" value="Spore Coat Polysaccharide Biosynthesis Protein SpsA, Chain A"/>
    <property type="match status" value="1"/>
</dbReference>
<name>C6RIM7_9BACT</name>